<dbReference type="Gene3D" id="3.30.310.70">
    <property type="entry name" value="TT1751-like domain"/>
    <property type="match status" value="1"/>
</dbReference>
<dbReference type="InterPro" id="IPR005180">
    <property type="entry name" value="DUF302"/>
</dbReference>
<proteinExistence type="predicted"/>
<comment type="caution">
    <text evidence="2">The sequence shown here is derived from an EMBL/GenBank/DDBJ whole genome shotgun (WGS) entry which is preliminary data.</text>
</comment>
<protein>
    <submittedName>
        <fullName evidence="2">DUF302 domain-containing protein</fullName>
    </submittedName>
</protein>
<dbReference type="InterPro" id="IPR035923">
    <property type="entry name" value="TT1751-like_sf"/>
</dbReference>
<gene>
    <name evidence="2" type="ORF">ENK37_03380</name>
</gene>
<organism evidence="2">
    <name type="scientific">Oceanithermus profundus</name>
    <dbReference type="NCBI Taxonomy" id="187137"/>
    <lineage>
        <taxon>Bacteria</taxon>
        <taxon>Thermotogati</taxon>
        <taxon>Deinococcota</taxon>
        <taxon>Deinococci</taxon>
        <taxon>Thermales</taxon>
        <taxon>Thermaceae</taxon>
        <taxon>Oceanithermus</taxon>
    </lineage>
</organism>
<dbReference type="CDD" id="cd14797">
    <property type="entry name" value="DUF302"/>
    <property type="match status" value="1"/>
</dbReference>
<evidence type="ECO:0000256" key="1">
    <source>
        <dbReference type="SAM" id="SignalP"/>
    </source>
</evidence>
<evidence type="ECO:0000313" key="2">
    <source>
        <dbReference type="EMBL" id="HGY09086.1"/>
    </source>
</evidence>
<sequence>MKKALFSLLLALGLALALPAHMGQINAPFDEAVDRVETAMTAAGFPLEKTLDVGLTIRNRGYEFPPLFLMMFQPDAALKAAVLDDPKVGTLVPVTVAVMAGPQGQTMFTVVDWASFAPYFELDTQTAVATEVAFAKIYGALSTLSPLQFVPLPIPGALRAPYVGGRVTATDDLEEAILLTETGYQDRNMNVVGRTDFGGVYQLWLCSAEIARDFFGNMFPIASRAPCRAVVWKQGDQVYMVASDPAINPQKVDPKAFPPSLLQSFMQVLEMNGGVLEDLGIGQ</sequence>
<dbReference type="PANTHER" id="PTHR38342:SF2">
    <property type="entry name" value="INNER MEMBRANE OR EXPORTED"/>
    <property type="match status" value="1"/>
</dbReference>
<keyword evidence="1" id="KW-0732">Signal</keyword>
<feature type="chain" id="PRO_5027876501" evidence="1">
    <location>
        <begin position="23"/>
        <end position="283"/>
    </location>
</feature>
<dbReference type="EMBL" id="DRPZ01000090">
    <property type="protein sequence ID" value="HGY09086.1"/>
    <property type="molecule type" value="Genomic_DNA"/>
</dbReference>
<reference evidence="2" key="1">
    <citation type="journal article" date="2020" name="mSystems">
        <title>Genome- and Community-Level Interaction Insights into Carbon Utilization and Element Cycling Functions of Hydrothermarchaeota in Hydrothermal Sediment.</title>
        <authorList>
            <person name="Zhou Z."/>
            <person name="Liu Y."/>
            <person name="Xu W."/>
            <person name="Pan J."/>
            <person name="Luo Z.H."/>
            <person name="Li M."/>
        </authorList>
    </citation>
    <scope>NUCLEOTIDE SEQUENCE [LARGE SCALE GENOMIC DNA]</scope>
    <source>
        <strain evidence="2">HyVt-570</strain>
    </source>
</reference>
<dbReference type="SUPFAM" id="SSF103247">
    <property type="entry name" value="TT1751-like"/>
    <property type="match status" value="2"/>
</dbReference>
<accession>A0A7C4VBJ6</accession>
<dbReference type="Proteomes" id="UP000885759">
    <property type="component" value="Unassembled WGS sequence"/>
</dbReference>
<name>A0A7C4VBJ6_9DEIN</name>
<dbReference type="AlphaFoldDB" id="A0A7C4VBJ6"/>
<dbReference type="PANTHER" id="PTHR38342">
    <property type="entry name" value="SLR5037 PROTEIN"/>
    <property type="match status" value="1"/>
</dbReference>
<feature type="signal peptide" evidence="1">
    <location>
        <begin position="1"/>
        <end position="22"/>
    </location>
</feature>